<organism evidence="2 3">
    <name type="scientific">Rotaria magnacalcarata</name>
    <dbReference type="NCBI Taxonomy" id="392030"/>
    <lineage>
        <taxon>Eukaryota</taxon>
        <taxon>Metazoa</taxon>
        <taxon>Spiralia</taxon>
        <taxon>Gnathifera</taxon>
        <taxon>Rotifera</taxon>
        <taxon>Eurotatoria</taxon>
        <taxon>Bdelloidea</taxon>
        <taxon>Philodinida</taxon>
        <taxon>Philodinidae</taxon>
        <taxon>Rotaria</taxon>
    </lineage>
</organism>
<accession>A0A8S2QRL0</accession>
<evidence type="ECO:0000313" key="2">
    <source>
        <dbReference type="EMBL" id="CAF4121426.1"/>
    </source>
</evidence>
<dbReference type="AlphaFoldDB" id="A0A8S2QRL0"/>
<evidence type="ECO:0000313" key="3">
    <source>
        <dbReference type="Proteomes" id="UP000681720"/>
    </source>
</evidence>
<feature type="transmembrane region" description="Helical" evidence="1">
    <location>
        <begin position="91"/>
        <end position="115"/>
    </location>
</feature>
<gene>
    <name evidence="2" type="ORF">GIL414_LOCUS18066</name>
</gene>
<keyword evidence="1" id="KW-0812">Transmembrane</keyword>
<comment type="caution">
    <text evidence="2">The sequence shown here is derived from an EMBL/GenBank/DDBJ whole genome shotgun (WGS) entry which is preliminary data.</text>
</comment>
<evidence type="ECO:0000256" key="1">
    <source>
        <dbReference type="SAM" id="Phobius"/>
    </source>
</evidence>
<protein>
    <submittedName>
        <fullName evidence="2">Uncharacterized protein</fullName>
    </submittedName>
</protein>
<dbReference type="EMBL" id="CAJOBJ010008786">
    <property type="protein sequence ID" value="CAF4121426.1"/>
    <property type="molecule type" value="Genomic_DNA"/>
</dbReference>
<feature type="non-terminal residue" evidence="2">
    <location>
        <position position="1"/>
    </location>
</feature>
<dbReference type="Proteomes" id="UP000681720">
    <property type="component" value="Unassembled WGS sequence"/>
</dbReference>
<keyword evidence="1" id="KW-0472">Membrane</keyword>
<name>A0A8S2QRL0_9BILA</name>
<proteinExistence type="predicted"/>
<sequence length="253" mass="28497">FLFNDDKMIGVPEYEQRELWRRKFPSGIAILLSIFQMILTLSVAGCEIAGDFVDFPMMNAFVGYWAFPFFMCAWISLSGAGCCCRTRCCGIATLVFQCFAIPIALCVVGLDFYFLNNPTQCFFSSDCSSYTDYYTSNYYYNYLTDTSNLYRIKVPLVKGQLAAGFLMFVSCVIFIVLYAVTSHRVQRRIHIQHGPPAPAMVITASNQYPPTIINPTYGHPLNDVSVNQYPNNPTASMNTIVCPNCQTQFQVSV</sequence>
<feature type="transmembrane region" description="Helical" evidence="1">
    <location>
        <begin position="62"/>
        <end position="84"/>
    </location>
</feature>
<keyword evidence="1" id="KW-1133">Transmembrane helix</keyword>
<feature type="transmembrane region" description="Helical" evidence="1">
    <location>
        <begin position="27"/>
        <end position="50"/>
    </location>
</feature>
<reference evidence="2" key="1">
    <citation type="submission" date="2021-02" db="EMBL/GenBank/DDBJ databases">
        <authorList>
            <person name="Nowell W R."/>
        </authorList>
    </citation>
    <scope>NUCLEOTIDE SEQUENCE</scope>
</reference>
<feature type="transmembrane region" description="Helical" evidence="1">
    <location>
        <begin position="161"/>
        <end position="180"/>
    </location>
</feature>